<dbReference type="EMBL" id="WJQT01000013">
    <property type="protein sequence ID" value="MRJ47773.1"/>
    <property type="molecule type" value="Genomic_DNA"/>
</dbReference>
<dbReference type="EMBL" id="WJQR01000002">
    <property type="protein sequence ID" value="MRI80949.1"/>
    <property type="molecule type" value="Genomic_DNA"/>
</dbReference>
<evidence type="ECO:0000313" key="5">
    <source>
        <dbReference type="Proteomes" id="UP000440066"/>
    </source>
</evidence>
<sequence>MEFYKLEVFIPVEHVEPIVEALNEAGFIREGDYDYCYATSLVKGHFRPLDGAKPFIGNKHEVVEVDEIKLECRIPAERRKEVEALVRLAHPYEVPVMNFIALAN</sequence>
<dbReference type="Proteomes" id="UP000469870">
    <property type="component" value="Unassembled WGS sequence"/>
</dbReference>
<dbReference type="RefSeq" id="WP_153832839.1">
    <property type="nucleotide sequence ID" value="NZ_WJQR01000002.1"/>
</dbReference>
<protein>
    <recommendedName>
        <fullName evidence="7">Cytochrome C biogenesis protein</fullName>
    </recommendedName>
</protein>
<reference evidence="4 6" key="2">
    <citation type="submission" date="2019-11" db="EMBL/GenBank/DDBJ databases">
        <title>Characterisation of Fundicoccus ignavus gen. nov. sp. nov., a novel genus of the family Aerococcaceae isolated from bulk tank milk.</title>
        <authorList>
            <person name="Siebert A."/>
            <person name="Huptas C."/>
            <person name="Wenning M."/>
            <person name="Scherer S."/>
            <person name="Doll E.V."/>
        </authorList>
    </citation>
    <scope>NUCLEOTIDE SEQUENCE [LARGE SCALE GENOMIC DNA]</scope>
    <source>
        <strain evidence="1 6">DSM 109653</strain>
        <strain evidence="2 4">WS4759</strain>
    </source>
</reference>
<comment type="caution">
    <text evidence="2">The sequence shown here is derived from an EMBL/GenBank/DDBJ whole genome shotgun (WGS) entry which is preliminary data.</text>
</comment>
<dbReference type="PANTHER" id="PTHR41774:SF1">
    <property type="entry name" value="NGG1P INTERACTING FACTOR NIF3"/>
    <property type="match status" value="1"/>
</dbReference>
<dbReference type="Proteomes" id="UP000430975">
    <property type="component" value="Unassembled WGS sequence"/>
</dbReference>
<dbReference type="PANTHER" id="PTHR41774">
    <property type="match status" value="1"/>
</dbReference>
<evidence type="ECO:0008006" key="7">
    <source>
        <dbReference type="Google" id="ProtNLM"/>
    </source>
</evidence>
<proteinExistence type="predicted"/>
<dbReference type="SUPFAM" id="SSF102705">
    <property type="entry name" value="NIF3 (NGG1p interacting factor 3)-like"/>
    <property type="match status" value="1"/>
</dbReference>
<dbReference type="InterPro" id="IPR015867">
    <property type="entry name" value="N-reg_PII/ATP_PRibTrfase_C"/>
</dbReference>
<dbReference type="Gene3D" id="3.30.70.120">
    <property type="match status" value="1"/>
</dbReference>
<dbReference type="Proteomes" id="UP000440066">
    <property type="component" value="Unassembled WGS sequence"/>
</dbReference>
<accession>A0A6I2GMZ1</accession>
<evidence type="ECO:0000313" key="3">
    <source>
        <dbReference type="EMBL" id="MRJ47773.1"/>
    </source>
</evidence>
<evidence type="ECO:0000313" key="2">
    <source>
        <dbReference type="EMBL" id="MRI85848.1"/>
    </source>
</evidence>
<gene>
    <name evidence="3" type="ORF">GF867_09380</name>
    <name evidence="2" type="ORF">GIY09_08215</name>
    <name evidence="1" type="ORF">GIY11_02755</name>
</gene>
<dbReference type="InterPro" id="IPR036069">
    <property type="entry name" value="DUF34/NIF3_sf"/>
</dbReference>
<evidence type="ECO:0000313" key="1">
    <source>
        <dbReference type="EMBL" id="MRI80949.1"/>
    </source>
</evidence>
<name>A0A6I2GMZ1_9LACT</name>
<evidence type="ECO:0000313" key="6">
    <source>
        <dbReference type="Proteomes" id="UP000469870"/>
    </source>
</evidence>
<dbReference type="EMBL" id="WJQS01000007">
    <property type="protein sequence ID" value="MRI85848.1"/>
    <property type="molecule type" value="Genomic_DNA"/>
</dbReference>
<dbReference type="AlphaFoldDB" id="A0A6I2GMZ1"/>
<reference evidence="3 5" key="1">
    <citation type="submission" date="2019-11" db="EMBL/GenBank/DDBJ databases">
        <title>Characterisation of Fundicoccus ignavus gen. nov. sp. nov., a novel genus of the family Aerococcaceae from bulk tank milk.</title>
        <authorList>
            <person name="Siebert A."/>
            <person name="Huptas C."/>
            <person name="Wenning M."/>
            <person name="Scherer S."/>
            <person name="Doll E.V."/>
        </authorList>
    </citation>
    <scope>NUCLEOTIDE SEQUENCE [LARGE SCALE GENOMIC DNA]</scope>
    <source>
        <strain evidence="3 5">DSM 109652</strain>
    </source>
</reference>
<evidence type="ECO:0000313" key="4">
    <source>
        <dbReference type="Proteomes" id="UP000430975"/>
    </source>
</evidence>
<keyword evidence="4" id="KW-1185">Reference proteome</keyword>
<organism evidence="2 4">
    <name type="scientific">Fundicoccus ignavus</name>
    <dbReference type="NCBI Taxonomy" id="2664442"/>
    <lineage>
        <taxon>Bacteria</taxon>
        <taxon>Bacillati</taxon>
        <taxon>Bacillota</taxon>
        <taxon>Bacilli</taxon>
        <taxon>Lactobacillales</taxon>
        <taxon>Aerococcaceae</taxon>
        <taxon>Fundicoccus</taxon>
    </lineage>
</organism>